<dbReference type="EMBL" id="REGN01003432">
    <property type="protein sequence ID" value="RNA22542.1"/>
    <property type="molecule type" value="Genomic_DNA"/>
</dbReference>
<name>A0A3M7RG65_BRAPC</name>
<comment type="caution">
    <text evidence="1">The sequence shown here is derived from an EMBL/GenBank/DDBJ whole genome shotgun (WGS) entry which is preliminary data.</text>
</comment>
<gene>
    <name evidence="1" type="ORF">BpHYR1_017092</name>
</gene>
<sequence>MYIYLYFTPTFLLELKNFCIYSSLNKNFSTILKMREKNARDIERIWINYLPRSHSHLRSYLENPNLMDKIPTVEIKSALNVSRQG</sequence>
<protein>
    <submittedName>
        <fullName evidence="1">Uncharacterized protein</fullName>
    </submittedName>
</protein>
<proteinExistence type="predicted"/>
<evidence type="ECO:0000313" key="1">
    <source>
        <dbReference type="EMBL" id="RNA22542.1"/>
    </source>
</evidence>
<reference evidence="1 2" key="1">
    <citation type="journal article" date="2018" name="Sci. Rep.">
        <title>Genomic signatures of local adaptation to the degree of environmental predictability in rotifers.</title>
        <authorList>
            <person name="Franch-Gras L."/>
            <person name="Hahn C."/>
            <person name="Garcia-Roger E.M."/>
            <person name="Carmona M.J."/>
            <person name="Serra M."/>
            <person name="Gomez A."/>
        </authorList>
    </citation>
    <scope>NUCLEOTIDE SEQUENCE [LARGE SCALE GENOMIC DNA]</scope>
    <source>
        <strain evidence="1">HYR1</strain>
    </source>
</reference>
<dbReference type="AlphaFoldDB" id="A0A3M7RG65"/>
<accession>A0A3M7RG65</accession>
<organism evidence="1 2">
    <name type="scientific">Brachionus plicatilis</name>
    <name type="common">Marine rotifer</name>
    <name type="synonym">Brachionus muelleri</name>
    <dbReference type="NCBI Taxonomy" id="10195"/>
    <lineage>
        <taxon>Eukaryota</taxon>
        <taxon>Metazoa</taxon>
        <taxon>Spiralia</taxon>
        <taxon>Gnathifera</taxon>
        <taxon>Rotifera</taxon>
        <taxon>Eurotatoria</taxon>
        <taxon>Monogononta</taxon>
        <taxon>Pseudotrocha</taxon>
        <taxon>Ploima</taxon>
        <taxon>Brachionidae</taxon>
        <taxon>Brachionus</taxon>
    </lineage>
</organism>
<keyword evidence="2" id="KW-1185">Reference proteome</keyword>
<dbReference type="Proteomes" id="UP000276133">
    <property type="component" value="Unassembled WGS sequence"/>
</dbReference>
<evidence type="ECO:0000313" key="2">
    <source>
        <dbReference type="Proteomes" id="UP000276133"/>
    </source>
</evidence>